<dbReference type="PANTHER" id="PTHR46716">
    <property type="entry name" value="MITOGEN-ACTIVATED PROTEIN KINASE KINASE KINASE 7"/>
    <property type="match status" value="1"/>
</dbReference>
<evidence type="ECO:0000256" key="4">
    <source>
        <dbReference type="ARBA" id="ARBA00022777"/>
    </source>
</evidence>
<dbReference type="GO" id="GO:0007254">
    <property type="term" value="P:JNK cascade"/>
    <property type="evidence" value="ECO:0007669"/>
    <property type="project" value="TreeGrafter"/>
</dbReference>
<sequence length="240" mass="27742">HLSDGISNELSVVFSLGIILWEIVTSEIPFGEVDSFNASNRIMNGQRPYLSGINNTPVGNLIEKCWAQYPTQRISLDDLYKEIQELIKTNNTKQQSKEQSDDQKIDSSLNLIQQLSKHMSIRQYNKYFNVSEAEKSDLLAQKRKQKANQAFKKLNAMLKFKSMGSAGNESNKNETPDVFDQDEQEDQEQEKEDHEQEEQEQEEEDDDENKKDDDQISNSMGSLKRRSDEDEDKDDDDDDF</sequence>
<feature type="compositionally biased region" description="Acidic residues" evidence="6">
    <location>
        <begin position="177"/>
        <end position="207"/>
    </location>
</feature>
<dbReference type="SUPFAM" id="SSF56112">
    <property type="entry name" value="Protein kinase-like (PK-like)"/>
    <property type="match status" value="1"/>
</dbReference>
<dbReference type="PANTHER" id="PTHR46716:SF1">
    <property type="entry name" value="MITOGEN-ACTIVATED PROTEIN KINASE KINASE KINASE 7"/>
    <property type="match status" value="1"/>
</dbReference>
<dbReference type="InterPro" id="IPR000719">
    <property type="entry name" value="Prot_kinase_dom"/>
</dbReference>
<dbReference type="Proteomes" id="UP000324800">
    <property type="component" value="Unassembled WGS sequence"/>
</dbReference>
<dbReference type="AlphaFoldDB" id="A0A5J4SR54"/>
<dbReference type="InterPro" id="IPR011009">
    <property type="entry name" value="Kinase-like_dom_sf"/>
</dbReference>
<accession>A0A5J4SR54</accession>
<evidence type="ECO:0000256" key="5">
    <source>
        <dbReference type="ARBA" id="ARBA00022840"/>
    </source>
</evidence>
<dbReference type="InterPro" id="IPR001245">
    <property type="entry name" value="Ser-Thr/Tyr_kinase_cat_dom"/>
</dbReference>
<evidence type="ECO:0000313" key="9">
    <source>
        <dbReference type="Proteomes" id="UP000324800"/>
    </source>
</evidence>
<proteinExistence type="predicted"/>
<keyword evidence="2" id="KW-0808">Transferase</keyword>
<dbReference type="EMBL" id="SNRW01039928">
    <property type="protein sequence ID" value="KAA6348312.1"/>
    <property type="molecule type" value="Genomic_DNA"/>
</dbReference>
<dbReference type="GO" id="GO:0005524">
    <property type="term" value="F:ATP binding"/>
    <property type="evidence" value="ECO:0007669"/>
    <property type="project" value="UniProtKB-KW"/>
</dbReference>
<feature type="region of interest" description="Disordered" evidence="6">
    <location>
        <begin position="163"/>
        <end position="240"/>
    </location>
</feature>
<dbReference type="PROSITE" id="PS50011">
    <property type="entry name" value="PROTEIN_KINASE_DOM"/>
    <property type="match status" value="1"/>
</dbReference>
<name>A0A5J4SR54_9EUKA</name>
<dbReference type="Pfam" id="PF07714">
    <property type="entry name" value="PK_Tyr_Ser-Thr"/>
    <property type="match status" value="1"/>
</dbReference>
<gene>
    <name evidence="8" type="ORF">EZS28_051985</name>
</gene>
<evidence type="ECO:0000313" key="8">
    <source>
        <dbReference type="EMBL" id="KAA6348312.1"/>
    </source>
</evidence>
<dbReference type="GO" id="GO:0006955">
    <property type="term" value="P:immune response"/>
    <property type="evidence" value="ECO:0007669"/>
    <property type="project" value="TreeGrafter"/>
</dbReference>
<keyword evidence="3" id="KW-0547">Nucleotide-binding</keyword>
<evidence type="ECO:0000256" key="3">
    <source>
        <dbReference type="ARBA" id="ARBA00022741"/>
    </source>
</evidence>
<dbReference type="OrthoDB" id="2353542at2759"/>
<organism evidence="8 9">
    <name type="scientific">Streblomastix strix</name>
    <dbReference type="NCBI Taxonomy" id="222440"/>
    <lineage>
        <taxon>Eukaryota</taxon>
        <taxon>Metamonada</taxon>
        <taxon>Preaxostyla</taxon>
        <taxon>Oxymonadida</taxon>
        <taxon>Streblomastigidae</taxon>
        <taxon>Streblomastix</taxon>
    </lineage>
</organism>
<feature type="non-terminal residue" evidence="8">
    <location>
        <position position="1"/>
    </location>
</feature>
<keyword evidence="4" id="KW-0418">Kinase</keyword>
<reference evidence="8 9" key="1">
    <citation type="submission" date="2019-03" db="EMBL/GenBank/DDBJ databases">
        <title>Single cell metagenomics reveals metabolic interactions within the superorganism composed of flagellate Streblomastix strix and complex community of Bacteroidetes bacteria on its surface.</title>
        <authorList>
            <person name="Treitli S.C."/>
            <person name="Kolisko M."/>
            <person name="Husnik F."/>
            <person name="Keeling P."/>
            <person name="Hampl V."/>
        </authorList>
    </citation>
    <scope>NUCLEOTIDE SEQUENCE [LARGE SCALE GENOMIC DNA]</scope>
    <source>
        <strain evidence="8">ST1C</strain>
    </source>
</reference>
<comment type="caution">
    <text evidence="8">The sequence shown here is derived from an EMBL/GenBank/DDBJ whole genome shotgun (WGS) entry which is preliminary data.</text>
</comment>
<protein>
    <recommendedName>
        <fullName evidence="7">Protein kinase domain-containing protein</fullName>
    </recommendedName>
</protein>
<keyword evidence="1" id="KW-0723">Serine/threonine-protein kinase</keyword>
<dbReference type="Gene3D" id="1.10.510.10">
    <property type="entry name" value="Transferase(Phosphotransferase) domain 1"/>
    <property type="match status" value="1"/>
</dbReference>
<evidence type="ECO:0000259" key="7">
    <source>
        <dbReference type="PROSITE" id="PS50011"/>
    </source>
</evidence>
<evidence type="ECO:0000256" key="6">
    <source>
        <dbReference type="SAM" id="MobiDB-lite"/>
    </source>
</evidence>
<dbReference type="GO" id="GO:0004709">
    <property type="term" value="F:MAP kinase kinase kinase activity"/>
    <property type="evidence" value="ECO:0007669"/>
    <property type="project" value="TreeGrafter"/>
</dbReference>
<feature type="domain" description="Protein kinase" evidence="7">
    <location>
        <begin position="1"/>
        <end position="87"/>
    </location>
</feature>
<evidence type="ECO:0000256" key="2">
    <source>
        <dbReference type="ARBA" id="ARBA00022679"/>
    </source>
</evidence>
<keyword evidence="5" id="KW-0067">ATP-binding</keyword>
<feature type="compositionally biased region" description="Acidic residues" evidence="6">
    <location>
        <begin position="229"/>
        <end position="240"/>
    </location>
</feature>
<evidence type="ECO:0000256" key="1">
    <source>
        <dbReference type="ARBA" id="ARBA00022527"/>
    </source>
</evidence>